<organism evidence="3 4">
    <name type="scientific">Allomeiothermus silvanus (strain ATCC 700542 / DSM 9946 / NBRC 106475 / NCIMB 13440 / VI-R2)</name>
    <name type="common">Thermus silvanus</name>
    <dbReference type="NCBI Taxonomy" id="526227"/>
    <lineage>
        <taxon>Bacteria</taxon>
        <taxon>Thermotogati</taxon>
        <taxon>Deinococcota</taxon>
        <taxon>Deinococci</taxon>
        <taxon>Thermales</taxon>
        <taxon>Thermaceae</taxon>
        <taxon>Allomeiothermus</taxon>
    </lineage>
</organism>
<dbReference type="STRING" id="526227.Mesil_1204"/>
<dbReference type="KEGG" id="msv:Mesil_1204"/>
<protein>
    <recommendedName>
        <fullName evidence="5">Phage major capsid protein, HK97 family</fullName>
    </recommendedName>
</protein>
<reference evidence="3 4" key="1">
    <citation type="journal article" date="2010" name="Stand. Genomic Sci.">
        <title>Complete genome sequence of Meiothermus silvanus type strain (VI-R2).</title>
        <authorList>
            <person name="Sikorski J."/>
            <person name="Tindall B.J."/>
            <person name="Lowry S."/>
            <person name="Lucas S."/>
            <person name="Nolan M."/>
            <person name="Copeland A."/>
            <person name="Glavina Del Rio T."/>
            <person name="Tice H."/>
            <person name="Cheng J.F."/>
            <person name="Han C."/>
            <person name="Pitluck S."/>
            <person name="Liolios K."/>
            <person name="Ivanova N."/>
            <person name="Mavromatis K."/>
            <person name="Mikhailova N."/>
            <person name="Pati A."/>
            <person name="Goodwin L."/>
            <person name="Chen A."/>
            <person name="Palaniappan K."/>
            <person name="Land M."/>
            <person name="Hauser L."/>
            <person name="Chang Y.J."/>
            <person name="Jeffries C.D."/>
            <person name="Rohde M."/>
            <person name="Goker M."/>
            <person name="Woyke T."/>
            <person name="Bristow J."/>
            <person name="Eisen J.A."/>
            <person name="Markowitz V."/>
            <person name="Hugenholtz P."/>
            <person name="Kyrpides N.C."/>
            <person name="Klenk H.P."/>
            <person name="Lapidus A."/>
        </authorList>
    </citation>
    <scope>NUCLEOTIDE SEQUENCE [LARGE SCALE GENOMIC DNA]</scope>
    <source>
        <strain evidence="4">ATCC 700542 / DSM 9946 / VI-R2</strain>
    </source>
</reference>
<evidence type="ECO:0000313" key="3">
    <source>
        <dbReference type="EMBL" id="ADH63101.1"/>
    </source>
</evidence>
<sequence length="550" mass="60749">MDPDLLRQALADLEAGRFEVSAAATLSREEVARRARAHLERHTALGIGMRTTEENMEQTQSQAPTQERSQQVDLNINLDFRTPAERAAGVAETPAERAAREQRERQQPTAPNPAERWLQARSAQLEAEGTPSAQAEAQARQELEQNPELAQRLAEAGREPTVEERAARAAAQAVTEALSRLPEPPLALVTDGGISVRSRRPTSDELLSEIFARSVIPQLQRRQPTPTERQEIDNILRRNGLDVRAITVEANGTVIYNELARQFVVRPEPDIIARNHWASVPMGGTNKRTFPRFDRGGISHTWGRTSTTAITESDPTLDTFEVEVTELNSKVPVPDSFSLFNAQGPSFIQRVLLPAMRGAAQYEEDRAFFLSNGVSPNPTKIIGLRNKTGVTVVASSANGDAFTQDILTSLLRAMPVRYRNDTSRLAYYLPVALADDYGDILAARQTSGGDTWLQRFANQPGPMPIGVHRGIPIYSVSHLPTNETQGTSSNAATIYLVHRDIPVIGDALSIRIEPYRRENFIDVLQLQGFVGLGYQWPDAIVRRSGVLPKV</sequence>
<dbReference type="Proteomes" id="UP000001916">
    <property type="component" value="Chromosome"/>
</dbReference>
<name>D7BDV0_ALLS1</name>
<evidence type="ECO:0000313" key="4">
    <source>
        <dbReference type="Proteomes" id="UP000001916"/>
    </source>
</evidence>
<accession>D7BDV0</accession>
<keyword evidence="4" id="KW-1185">Reference proteome</keyword>
<feature type="compositionally biased region" description="Polar residues" evidence="2">
    <location>
        <begin position="57"/>
        <end position="74"/>
    </location>
</feature>
<feature type="compositionally biased region" description="Basic and acidic residues" evidence="2">
    <location>
        <begin position="94"/>
        <end position="106"/>
    </location>
</feature>
<dbReference type="InterPro" id="IPR024455">
    <property type="entry name" value="Phage_capsid"/>
</dbReference>
<feature type="region of interest" description="Disordered" evidence="2">
    <location>
        <begin position="48"/>
        <end position="163"/>
    </location>
</feature>
<proteinExistence type="predicted"/>
<evidence type="ECO:0000256" key="1">
    <source>
        <dbReference type="ARBA" id="ARBA00004328"/>
    </source>
</evidence>
<evidence type="ECO:0008006" key="5">
    <source>
        <dbReference type="Google" id="ProtNLM"/>
    </source>
</evidence>
<evidence type="ECO:0000256" key="2">
    <source>
        <dbReference type="SAM" id="MobiDB-lite"/>
    </source>
</evidence>
<comment type="subcellular location">
    <subcellularLocation>
        <location evidence="1">Virion</location>
    </subcellularLocation>
</comment>
<dbReference type="EMBL" id="CP002042">
    <property type="protein sequence ID" value="ADH63101.1"/>
    <property type="molecule type" value="Genomic_DNA"/>
</dbReference>
<gene>
    <name evidence="3" type="ordered locus">Mesil_1204</name>
</gene>
<dbReference type="HOGENOM" id="CLU_495031_0_0_0"/>
<dbReference type="NCBIfam" id="TIGR01554">
    <property type="entry name" value="major_cap_HK97"/>
    <property type="match status" value="1"/>
</dbReference>
<dbReference type="AlphaFoldDB" id="D7BDV0"/>
<dbReference type="RefSeq" id="WP_013157676.1">
    <property type="nucleotide sequence ID" value="NC_014212.1"/>
</dbReference>
<dbReference type="SUPFAM" id="SSF56563">
    <property type="entry name" value="Major capsid protein gp5"/>
    <property type="match status" value="1"/>
</dbReference>